<name>A0A0G1DA89_9BACT</name>
<evidence type="ECO:0000313" key="1">
    <source>
        <dbReference type="EMBL" id="KKS94810.1"/>
    </source>
</evidence>
<organism evidence="1 2">
    <name type="scientific">Candidatus Collierbacteria bacterium GW2011_GWC2_43_12</name>
    <dbReference type="NCBI Taxonomy" id="1618390"/>
    <lineage>
        <taxon>Bacteria</taxon>
        <taxon>Candidatus Collieribacteriota</taxon>
    </lineage>
</organism>
<comment type="caution">
    <text evidence="1">The sequence shown here is derived from an EMBL/GenBank/DDBJ whole genome shotgun (WGS) entry which is preliminary data.</text>
</comment>
<gene>
    <name evidence="1" type="ORF">UV68_C0002G0010</name>
</gene>
<proteinExistence type="predicted"/>
<dbReference type="AlphaFoldDB" id="A0A0G1DA89"/>
<evidence type="ECO:0000313" key="2">
    <source>
        <dbReference type="Proteomes" id="UP000033980"/>
    </source>
</evidence>
<dbReference type="Proteomes" id="UP000033980">
    <property type="component" value="Unassembled WGS sequence"/>
</dbReference>
<protein>
    <submittedName>
        <fullName evidence="1">Uncharacterized protein</fullName>
    </submittedName>
</protein>
<sequence>MTQEEKLIQDIVIARLNTMPSNIAISIGNEGEFSKKEIIDHVKNNDNIGKKMIEIQLSYLQSLKNLTDYLIPEQHDTYHTA</sequence>
<reference evidence="1 2" key="1">
    <citation type="journal article" date="2015" name="Nature">
        <title>rRNA introns, odd ribosomes, and small enigmatic genomes across a large radiation of phyla.</title>
        <authorList>
            <person name="Brown C.T."/>
            <person name="Hug L.A."/>
            <person name="Thomas B.C."/>
            <person name="Sharon I."/>
            <person name="Castelle C.J."/>
            <person name="Singh A."/>
            <person name="Wilkins M.J."/>
            <person name="Williams K.H."/>
            <person name="Banfield J.F."/>
        </authorList>
    </citation>
    <scope>NUCLEOTIDE SEQUENCE [LARGE SCALE GENOMIC DNA]</scope>
</reference>
<accession>A0A0G1DA89</accession>
<dbReference type="EMBL" id="LCFK01000002">
    <property type="protein sequence ID" value="KKS94810.1"/>
    <property type="molecule type" value="Genomic_DNA"/>
</dbReference>